<comment type="caution">
    <text evidence="5">The sequence shown here is derived from an EMBL/GenBank/DDBJ whole genome shotgun (WGS) entry which is preliminary data.</text>
</comment>
<feature type="non-terminal residue" evidence="5">
    <location>
        <position position="78"/>
    </location>
</feature>
<dbReference type="GO" id="GO:0016020">
    <property type="term" value="C:membrane"/>
    <property type="evidence" value="ECO:0007669"/>
    <property type="project" value="InterPro"/>
</dbReference>
<dbReference type="InterPro" id="IPR036640">
    <property type="entry name" value="ABC1_TM_sf"/>
</dbReference>
<evidence type="ECO:0000259" key="4">
    <source>
        <dbReference type="PROSITE" id="PS50929"/>
    </source>
</evidence>
<dbReference type="InterPro" id="IPR011527">
    <property type="entry name" value="ABC1_TM_dom"/>
</dbReference>
<dbReference type="SUPFAM" id="SSF90123">
    <property type="entry name" value="ABC transporter transmembrane region"/>
    <property type="match status" value="1"/>
</dbReference>
<accession>T1A6M9</accession>
<evidence type="ECO:0000256" key="3">
    <source>
        <dbReference type="ARBA" id="ARBA00023136"/>
    </source>
</evidence>
<keyword evidence="1" id="KW-0812">Transmembrane</keyword>
<keyword evidence="2" id="KW-1133">Transmembrane helix</keyword>
<sequence length="78" mass="8689">AVSALRSWTVMRFGTSLHLSWAGNVFSHLLRLPEEYFGKRHLGDIVSRFSAVHAIQHTLTTRVVEVLLDGLMATLTLG</sequence>
<evidence type="ECO:0000256" key="2">
    <source>
        <dbReference type="ARBA" id="ARBA00022989"/>
    </source>
</evidence>
<keyword evidence="5" id="KW-0547">Nucleotide-binding</keyword>
<reference evidence="5" key="2">
    <citation type="journal article" date="2014" name="ISME J.">
        <title>Microbial stratification in low pH oxic and suboxic macroscopic growths along an acid mine drainage.</title>
        <authorList>
            <person name="Mendez-Garcia C."/>
            <person name="Mesa V."/>
            <person name="Sprenger R.R."/>
            <person name="Richter M."/>
            <person name="Diez M.S."/>
            <person name="Solano J."/>
            <person name="Bargiela R."/>
            <person name="Golyshina O.V."/>
            <person name="Manteca A."/>
            <person name="Ramos J.L."/>
            <person name="Gallego J.R."/>
            <person name="Llorente I."/>
            <person name="Martins Dos Santos V.A."/>
            <person name="Jensen O.N."/>
            <person name="Pelaez A.I."/>
            <person name="Sanchez J."/>
            <person name="Ferrer M."/>
        </authorList>
    </citation>
    <scope>NUCLEOTIDE SEQUENCE</scope>
</reference>
<dbReference type="AlphaFoldDB" id="T1A6M9"/>
<keyword evidence="3" id="KW-0472">Membrane</keyword>
<dbReference type="Gene3D" id="1.20.1560.10">
    <property type="entry name" value="ABC transporter type 1, transmembrane domain"/>
    <property type="match status" value="1"/>
</dbReference>
<evidence type="ECO:0000313" key="5">
    <source>
        <dbReference type="EMBL" id="EQD56326.1"/>
    </source>
</evidence>
<dbReference type="PROSITE" id="PS50929">
    <property type="entry name" value="ABC_TM1F"/>
    <property type="match status" value="1"/>
</dbReference>
<name>T1A6M9_9ZZZZ</name>
<dbReference type="EMBL" id="AUZZ01003682">
    <property type="protein sequence ID" value="EQD56326.1"/>
    <property type="molecule type" value="Genomic_DNA"/>
</dbReference>
<protein>
    <submittedName>
        <fullName evidence="5">Toxin secretion ABC transporter, ATP-binding protein</fullName>
    </submittedName>
</protein>
<dbReference type="Pfam" id="PF00664">
    <property type="entry name" value="ABC_membrane"/>
    <property type="match status" value="1"/>
</dbReference>
<dbReference type="GO" id="GO:0005524">
    <property type="term" value="F:ATP binding"/>
    <property type="evidence" value="ECO:0007669"/>
    <property type="project" value="UniProtKB-KW"/>
</dbReference>
<gene>
    <name evidence="5" type="ORF">B2A_05310</name>
</gene>
<evidence type="ECO:0000256" key="1">
    <source>
        <dbReference type="ARBA" id="ARBA00022692"/>
    </source>
</evidence>
<feature type="non-terminal residue" evidence="5">
    <location>
        <position position="1"/>
    </location>
</feature>
<organism evidence="5">
    <name type="scientific">mine drainage metagenome</name>
    <dbReference type="NCBI Taxonomy" id="410659"/>
    <lineage>
        <taxon>unclassified sequences</taxon>
        <taxon>metagenomes</taxon>
        <taxon>ecological metagenomes</taxon>
    </lineage>
</organism>
<feature type="domain" description="ABC transmembrane type-1" evidence="4">
    <location>
        <begin position="1"/>
        <end position="78"/>
    </location>
</feature>
<keyword evidence="5" id="KW-0067">ATP-binding</keyword>
<reference evidence="5" key="1">
    <citation type="submission" date="2013-08" db="EMBL/GenBank/DDBJ databases">
        <authorList>
            <person name="Mendez C."/>
            <person name="Richter M."/>
            <person name="Ferrer M."/>
            <person name="Sanchez J."/>
        </authorList>
    </citation>
    <scope>NUCLEOTIDE SEQUENCE</scope>
</reference>
<proteinExistence type="predicted"/>
<dbReference type="GO" id="GO:0140359">
    <property type="term" value="F:ABC-type transporter activity"/>
    <property type="evidence" value="ECO:0007669"/>
    <property type="project" value="InterPro"/>
</dbReference>